<proteinExistence type="inferred from homology"/>
<dbReference type="InterPro" id="IPR006679">
    <property type="entry name" value="Adenine_deam"/>
</dbReference>
<dbReference type="Pfam" id="PF13382">
    <property type="entry name" value="Adenine_deam_C"/>
    <property type="match status" value="1"/>
</dbReference>
<organism evidence="9 10">
    <name type="scientific">Metabacillus herbersteinensis</name>
    <dbReference type="NCBI Taxonomy" id="283816"/>
    <lineage>
        <taxon>Bacteria</taxon>
        <taxon>Bacillati</taxon>
        <taxon>Bacillota</taxon>
        <taxon>Bacilli</taxon>
        <taxon>Bacillales</taxon>
        <taxon>Bacillaceae</taxon>
        <taxon>Metabacillus</taxon>
    </lineage>
</organism>
<comment type="caution">
    <text evidence="9">The sequence shown here is derived from an EMBL/GenBank/DDBJ whole genome shotgun (WGS) entry which is preliminary data.</text>
</comment>
<dbReference type="InterPro" id="IPR011059">
    <property type="entry name" value="Metal-dep_hydrolase_composite"/>
</dbReference>
<evidence type="ECO:0000259" key="8">
    <source>
        <dbReference type="Pfam" id="PF13382"/>
    </source>
</evidence>
<evidence type="ECO:0000259" key="7">
    <source>
        <dbReference type="Pfam" id="PF01979"/>
    </source>
</evidence>
<evidence type="ECO:0000313" key="10">
    <source>
        <dbReference type="Proteomes" id="UP001589854"/>
    </source>
</evidence>
<comment type="similarity">
    <text evidence="1 6">Belongs to the metallo-dependent hydrolases superfamily. Adenine deaminase family.</text>
</comment>
<evidence type="ECO:0000313" key="9">
    <source>
        <dbReference type="EMBL" id="MFC0272799.1"/>
    </source>
</evidence>
<dbReference type="Gene3D" id="2.30.40.10">
    <property type="entry name" value="Urease, subunit C, domain 1"/>
    <property type="match status" value="1"/>
</dbReference>
<protein>
    <recommendedName>
        <fullName evidence="2 6">Adenine deaminase</fullName>
        <shortName evidence="6">Adenase</shortName>
        <shortName evidence="6">Adenine aminase</shortName>
        <ecNumber evidence="2 6">3.5.4.2</ecNumber>
    </recommendedName>
</protein>
<dbReference type="PANTHER" id="PTHR11113:SF2">
    <property type="entry name" value="ADENINE DEAMINASE"/>
    <property type="match status" value="1"/>
</dbReference>
<dbReference type="EMBL" id="JBHLVO010000013">
    <property type="protein sequence ID" value="MFC0272799.1"/>
    <property type="molecule type" value="Genomic_DNA"/>
</dbReference>
<dbReference type="GO" id="GO:0000034">
    <property type="term" value="F:adenine deaminase activity"/>
    <property type="evidence" value="ECO:0007669"/>
    <property type="project" value="UniProtKB-EC"/>
</dbReference>
<keyword evidence="4 6" id="KW-0464">Manganese</keyword>
<dbReference type="InterPro" id="IPR026912">
    <property type="entry name" value="Adenine_deam_C"/>
</dbReference>
<dbReference type="Pfam" id="PF01979">
    <property type="entry name" value="Amidohydro_1"/>
    <property type="match status" value="1"/>
</dbReference>
<reference evidence="9 10" key="1">
    <citation type="submission" date="2024-09" db="EMBL/GenBank/DDBJ databases">
        <authorList>
            <person name="Sun Q."/>
            <person name="Mori K."/>
        </authorList>
    </citation>
    <scope>NUCLEOTIDE SEQUENCE [LARGE SCALE GENOMIC DNA]</scope>
    <source>
        <strain evidence="9 10">CCM 7228</strain>
    </source>
</reference>
<dbReference type="SUPFAM" id="SSF51556">
    <property type="entry name" value="Metallo-dependent hydrolases"/>
    <property type="match status" value="1"/>
</dbReference>
<dbReference type="CDD" id="cd01295">
    <property type="entry name" value="AdeC"/>
    <property type="match status" value="1"/>
</dbReference>
<evidence type="ECO:0000256" key="1">
    <source>
        <dbReference type="ARBA" id="ARBA00006773"/>
    </source>
</evidence>
<dbReference type="InterPro" id="IPR006680">
    <property type="entry name" value="Amidohydro-rel"/>
</dbReference>
<accession>A0ABV6GI26</accession>
<sequence length="576" mass="62596">MSKINFSKQIDAASKKKAADIVIKNGKIIDVFNLEVFDGDVAISDGMIVGIGDYIGDVTIDAQGRYISPSFIDSHVHIESSMVTPREFSKLVIPHGVTTVITDPHEIANVAGARGIQFMLDDSQGIALDVMVMLPSSVPATSFENAGAILHAEDLNPFYQHPRVIGLAEVMDFPSVKDCSPQMLDKLNDATSIGAVIDGHAAGLDEIGLNIYRTAGILTDHECTTVKDALDRLRRGMYVLIREGSVAKDLKSLISIVNERNARRCLFCTDDKHLDDLLTEGSVDHNIRLAIQEGLDPLQAIQMASLNAAECYGLKGKGAIAPGYKADFLLLDDLETIGIYQVYKEGKLVAEQGVCVNLFSTHKTNADELTGSVHIPTLTYKDLQIPLQNHLANVIEIIPNSLITNHLIEPVNVLQQVFVPSIENDQLKLAVIERHHLIGNIGLGIVKGFSLDSGAIATTIAHNSHNIVVVGTNDEDMLHAVEELKQLQGGITIVKNKETIASLSLPIGGLMTDKPFKQVNESIQKLDYALTQIGASNKFNPLLTLSFLSLPVIPELKLTDKGLFNVKTFEHISVQS</sequence>
<dbReference type="RefSeq" id="WP_378935481.1">
    <property type="nucleotide sequence ID" value="NZ_JBHLVO010000013.1"/>
</dbReference>
<dbReference type="NCBIfam" id="TIGR01178">
    <property type="entry name" value="ade"/>
    <property type="match status" value="1"/>
</dbReference>
<feature type="domain" description="Amidohydrolase-related" evidence="7">
    <location>
        <begin position="66"/>
        <end position="349"/>
    </location>
</feature>
<evidence type="ECO:0000256" key="3">
    <source>
        <dbReference type="ARBA" id="ARBA00022801"/>
    </source>
</evidence>
<dbReference type="SUPFAM" id="SSF51338">
    <property type="entry name" value="Composite domain of metallo-dependent hydrolases"/>
    <property type="match status" value="1"/>
</dbReference>
<dbReference type="PANTHER" id="PTHR11113">
    <property type="entry name" value="N-ACETYLGLUCOSAMINE-6-PHOSPHATE DEACETYLASE"/>
    <property type="match status" value="1"/>
</dbReference>
<dbReference type="InterPro" id="IPR032466">
    <property type="entry name" value="Metal_Hydrolase"/>
</dbReference>
<dbReference type="Gene3D" id="3.20.20.140">
    <property type="entry name" value="Metal-dependent hydrolases"/>
    <property type="match status" value="1"/>
</dbReference>
<evidence type="ECO:0000256" key="4">
    <source>
        <dbReference type="ARBA" id="ARBA00023211"/>
    </source>
</evidence>
<dbReference type="Proteomes" id="UP001589854">
    <property type="component" value="Unassembled WGS sequence"/>
</dbReference>
<dbReference type="EC" id="3.5.4.2" evidence="2 6"/>
<feature type="domain" description="Adenine deaminase C-terminal" evidence="8">
    <location>
        <begin position="402"/>
        <end position="570"/>
    </location>
</feature>
<keyword evidence="3 6" id="KW-0378">Hydrolase</keyword>
<keyword evidence="10" id="KW-1185">Reference proteome</keyword>
<name>A0ABV6GI26_9BACI</name>
<evidence type="ECO:0000256" key="2">
    <source>
        <dbReference type="ARBA" id="ARBA00012782"/>
    </source>
</evidence>
<evidence type="ECO:0000256" key="5">
    <source>
        <dbReference type="ARBA" id="ARBA00047720"/>
    </source>
</evidence>
<gene>
    <name evidence="6 9" type="primary">ade</name>
    <name evidence="9" type="ORF">ACFFIX_15295</name>
</gene>
<comment type="catalytic activity">
    <reaction evidence="5 6">
        <text>adenine + H2O + H(+) = hypoxanthine + NH4(+)</text>
        <dbReference type="Rhea" id="RHEA:23688"/>
        <dbReference type="ChEBI" id="CHEBI:15377"/>
        <dbReference type="ChEBI" id="CHEBI:15378"/>
        <dbReference type="ChEBI" id="CHEBI:16708"/>
        <dbReference type="ChEBI" id="CHEBI:17368"/>
        <dbReference type="ChEBI" id="CHEBI:28938"/>
        <dbReference type="EC" id="3.5.4.2"/>
    </reaction>
</comment>
<evidence type="ECO:0000256" key="6">
    <source>
        <dbReference type="HAMAP-Rule" id="MF_01518"/>
    </source>
</evidence>
<dbReference type="HAMAP" id="MF_01518">
    <property type="entry name" value="Adenine_deamin"/>
    <property type="match status" value="1"/>
</dbReference>
<comment type="cofactor">
    <cofactor evidence="6">
        <name>Mn(2+)</name>
        <dbReference type="ChEBI" id="CHEBI:29035"/>
    </cofactor>
</comment>